<evidence type="ECO:0000256" key="3">
    <source>
        <dbReference type="ARBA" id="ARBA00022741"/>
    </source>
</evidence>
<dbReference type="GO" id="GO:0003690">
    <property type="term" value="F:double-stranded DNA binding"/>
    <property type="evidence" value="ECO:0007669"/>
    <property type="project" value="TreeGrafter"/>
</dbReference>
<dbReference type="Proteomes" id="UP000295192">
    <property type="component" value="Unassembled WGS sequence"/>
</dbReference>
<comment type="caution">
    <text evidence="14">The sequence shown here is derived from an EMBL/GenBank/DDBJ whole genome shotgun (WGS) entry which is preliminary data.</text>
</comment>
<dbReference type="Gene3D" id="2.40.290.10">
    <property type="match status" value="1"/>
</dbReference>
<dbReference type="Gene3D" id="3.40.50.410">
    <property type="entry name" value="von Willebrand factor, type A domain"/>
    <property type="match status" value="1"/>
</dbReference>
<dbReference type="Pfam" id="PF08785">
    <property type="entry name" value="Ku_PK_bind"/>
    <property type="match status" value="1"/>
</dbReference>
<dbReference type="InterPro" id="IPR036494">
    <property type="entry name" value="Ku_C_sf"/>
</dbReference>
<dbReference type="Pfam" id="PF02735">
    <property type="entry name" value="Ku"/>
    <property type="match status" value="1"/>
</dbReference>
<evidence type="ECO:0000313" key="15">
    <source>
        <dbReference type="Proteomes" id="UP000295192"/>
    </source>
</evidence>
<dbReference type="CDD" id="cd00873">
    <property type="entry name" value="KU80"/>
    <property type="match status" value="1"/>
</dbReference>
<keyword evidence="11 12" id="KW-0539">Nucleus</keyword>
<evidence type="ECO:0000256" key="1">
    <source>
        <dbReference type="ARBA" id="ARBA00004123"/>
    </source>
</evidence>
<dbReference type="Pfam" id="PF03731">
    <property type="entry name" value="Ku_N"/>
    <property type="match status" value="1"/>
</dbReference>
<feature type="domain" description="Ku" evidence="13">
    <location>
        <begin position="278"/>
        <end position="418"/>
    </location>
</feature>
<organism evidence="14 15">
    <name type="scientific">Drosophila navojoa</name>
    <name type="common">Fruit fly</name>
    <dbReference type="NCBI Taxonomy" id="7232"/>
    <lineage>
        <taxon>Eukaryota</taxon>
        <taxon>Metazoa</taxon>
        <taxon>Ecdysozoa</taxon>
        <taxon>Arthropoda</taxon>
        <taxon>Hexapoda</taxon>
        <taxon>Insecta</taxon>
        <taxon>Pterygota</taxon>
        <taxon>Neoptera</taxon>
        <taxon>Endopterygota</taxon>
        <taxon>Diptera</taxon>
        <taxon>Brachycera</taxon>
        <taxon>Muscomorpha</taxon>
        <taxon>Ephydroidea</taxon>
        <taxon>Drosophilidae</taxon>
        <taxon>Drosophila</taxon>
    </lineage>
</organism>
<dbReference type="GO" id="GO:0000723">
    <property type="term" value="P:telomere maintenance"/>
    <property type="evidence" value="ECO:0007669"/>
    <property type="project" value="InterPro"/>
</dbReference>
<dbReference type="SUPFAM" id="SSF53300">
    <property type="entry name" value="vWA-like"/>
    <property type="match status" value="1"/>
</dbReference>
<keyword evidence="3 12" id="KW-0547">Nucleotide-binding</keyword>
<keyword evidence="6 12" id="KW-0347">Helicase</keyword>
<evidence type="ECO:0000256" key="4">
    <source>
        <dbReference type="ARBA" id="ARBA00022763"/>
    </source>
</evidence>
<keyword evidence="7 12" id="KW-0067">ATP-binding</keyword>
<evidence type="ECO:0000256" key="2">
    <source>
        <dbReference type="ARBA" id="ARBA00007726"/>
    </source>
</evidence>
<dbReference type="OMA" id="MASNKEC"/>
<dbReference type="InterPro" id="IPR024193">
    <property type="entry name" value="Ku80"/>
</dbReference>
<evidence type="ECO:0000256" key="6">
    <source>
        <dbReference type="ARBA" id="ARBA00022806"/>
    </source>
</evidence>
<dbReference type="InterPro" id="IPR006164">
    <property type="entry name" value="DNA_bd_Ku70/Ku80"/>
</dbReference>
<proteinExistence type="inferred from homology"/>
<dbReference type="PIRSF" id="PIRSF016570">
    <property type="entry name" value="Ku80"/>
    <property type="match status" value="1"/>
</dbReference>
<dbReference type="EMBL" id="LSRL02000083">
    <property type="protein sequence ID" value="TDG45223.1"/>
    <property type="molecule type" value="Genomic_DNA"/>
</dbReference>
<evidence type="ECO:0000256" key="12">
    <source>
        <dbReference type="PIRNR" id="PIRNR016570"/>
    </source>
</evidence>
<dbReference type="Gene3D" id="1.25.40.240">
    <property type="entry name" value="Ku, C-terminal domain"/>
    <property type="match status" value="1"/>
</dbReference>
<dbReference type="OrthoDB" id="30826at2759"/>
<evidence type="ECO:0000256" key="9">
    <source>
        <dbReference type="ARBA" id="ARBA00023172"/>
    </source>
</evidence>
<dbReference type="PANTHER" id="PTHR12604">
    <property type="entry name" value="KU AUTOANTIGEN DNA HELICASE"/>
    <property type="match status" value="1"/>
</dbReference>
<dbReference type="Gene3D" id="1.10.1600.10">
    <property type="match status" value="1"/>
</dbReference>
<reference evidence="14 15" key="1">
    <citation type="journal article" date="2019" name="J. Hered.">
        <title>An Improved Genome Assembly for Drosophila navojoa, the Basal Species in the mojavensis Cluster.</title>
        <authorList>
            <person name="Vanderlinde T."/>
            <person name="Dupim E.G."/>
            <person name="Nazario-Yepiz N.O."/>
            <person name="Carvalho A.B."/>
        </authorList>
    </citation>
    <scope>NUCLEOTIDE SEQUENCE [LARGE SCALE GENOMIC DNA]</scope>
    <source>
        <strain evidence="14">Navoj_Jal97</strain>
        <tissue evidence="14">Whole organism</tissue>
    </source>
</reference>
<gene>
    <name evidence="14" type="ORF">AWZ03_008378</name>
</gene>
<dbReference type="GO" id="GO:0003678">
    <property type="term" value="F:DNA helicase activity"/>
    <property type="evidence" value="ECO:0007669"/>
    <property type="project" value="UniProtKB-EC"/>
</dbReference>
<accession>A0A484B8V3</accession>
<comment type="similarity">
    <text evidence="2 12">Belongs to the ku80 family.</text>
</comment>
<protein>
    <recommendedName>
        <fullName evidence="12">ATP-dependent DNA helicase II subunit 2</fullName>
        <ecNumber evidence="12">3.6.4.12</ecNumber>
    </recommendedName>
</protein>
<dbReference type="GO" id="GO:0042162">
    <property type="term" value="F:telomeric DNA binding"/>
    <property type="evidence" value="ECO:0007669"/>
    <property type="project" value="InterPro"/>
</dbReference>
<keyword evidence="10 12" id="KW-0234">DNA repair</keyword>
<evidence type="ECO:0000313" key="14">
    <source>
        <dbReference type="EMBL" id="TDG45223.1"/>
    </source>
</evidence>
<keyword evidence="5 12" id="KW-0378">Hydrolase</keyword>
<dbReference type="PANTHER" id="PTHR12604:SF4">
    <property type="entry name" value="X-RAY REPAIR CROSS-COMPLEMENTING PROTEIN 5"/>
    <property type="match status" value="1"/>
</dbReference>
<dbReference type="GO" id="GO:0006303">
    <property type="term" value="P:double-strand break repair via nonhomologous end joining"/>
    <property type="evidence" value="ECO:0007669"/>
    <property type="project" value="InterPro"/>
</dbReference>
<evidence type="ECO:0000256" key="10">
    <source>
        <dbReference type="ARBA" id="ARBA00023204"/>
    </source>
</evidence>
<dbReference type="InterPro" id="IPR016194">
    <property type="entry name" value="SPOC-like_C_dom_sf"/>
</dbReference>
<sequence>MASNKECLIIVLDVRNCIAEEFKLKSIKCAAEIIKDKIVSDKKDYVSFVLVGCEKSKNDLYDADHQMCQNVLQYDNTQLCTWQLLLSFFKFVNATTCDEGEWLDGLKVAIHMLHSAQPLKCARQRILLLYDFNFMTQRYDDYDKICNKLLDESIELIVGSLNIAYIDNAETNQPQAIFQSTRKSNIHELENQKHALQLVSNCNAVLCSFKETLASVFKVSNRRPWVWNAKLHIGSQISISLQGIIAMKNESHIKLKKVWGEKDELVEREERFFIKGTEVTPLPEDLIDGYMLGGTPVPYDETLVELPPAHPPGLHFVGFVKHSSIPDAYFCGDSLYMLVHQKGNKSSAQKLDALVRALIAQKCVILCWKIFSVKFNTPRIVVLIPQESKDDSPATLYMQELSYHAQHQFWDFPSLRTEKTECNKDQLKAVDNLIDSMDLECTLKDTQQPRQRRQNDLLPFDGLPSIFEQNVMDVLEYKVISKKKDDELFDELRKQKNVVDVFWRVPEPIEEKSKQAAAALKKLFPLEHSYAWLEKLKAKEQELNPAPAIKQESGDPITIDSVGLVTPVQDYKQLLQKVRSELNTTKRDAQFQSLSAQMRVVVNTLLERNKLDLNQLNEVIKLYRDSCLEFNSFAEYNQFAIQLKTKASERNLQEFWHTVVVEKQLGPLVLGEPTLEDELRLKAFYTKPEFEVDDAEFHGDI</sequence>
<comment type="function">
    <text evidence="12">Single-stranded DNA-dependent ATP-dependent helicase.</text>
</comment>
<dbReference type="GO" id="GO:0003684">
    <property type="term" value="F:damaged DNA binding"/>
    <property type="evidence" value="ECO:0007669"/>
    <property type="project" value="InterPro"/>
</dbReference>
<name>A0A484B8V3_DRONA</name>
<keyword evidence="9 12" id="KW-0233">DNA recombination</keyword>
<evidence type="ECO:0000256" key="8">
    <source>
        <dbReference type="ARBA" id="ARBA00023125"/>
    </source>
</evidence>
<dbReference type="AlphaFoldDB" id="A0A484B8V3"/>
<evidence type="ECO:0000259" key="13">
    <source>
        <dbReference type="SMART" id="SM00559"/>
    </source>
</evidence>
<comment type="subcellular location">
    <subcellularLocation>
        <location evidence="1 12">Nucleus</location>
    </subcellularLocation>
</comment>
<dbReference type="GO" id="GO:0016887">
    <property type="term" value="F:ATP hydrolysis activity"/>
    <property type="evidence" value="ECO:0007669"/>
    <property type="project" value="RHEA"/>
</dbReference>
<evidence type="ECO:0000256" key="7">
    <source>
        <dbReference type="ARBA" id="ARBA00022840"/>
    </source>
</evidence>
<keyword evidence="8 12" id="KW-0238">DNA-binding</keyword>
<dbReference type="GO" id="GO:0006310">
    <property type="term" value="P:DNA recombination"/>
    <property type="evidence" value="ECO:0007669"/>
    <property type="project" value="UniProtKB-KW"/>
</dbReference>
<dbReference type="EC" id="3.6.4.12" evidence="12"/>
<dbReference type="InterPro" id="IPR005161">
    <property type="entry name" value="Ku_N"/>
</dbReference>
<comment type="catalytic activity">
    <reaction evidence="12">
        <text>ATP + H2O = ADP + phosphate + H(+)</text>
        <dbReference type="Rhea" id="RHEA:13065"/>
        <dbReference type="ChEBI" id="CHEBI:15377"/>
        <dbReference type="ChEBI" id="CHEBI:15378"/>
        <dbReference type="ChEBI" id="CHEBI:30616"/>
        <dbReference type="ChEBI" id="CHEBI:43474"/>
        <dbReference type="ChEBI" id="CHEBI:456216"/>
        <dbReference type="EC" id="3.6.4.12"/>
    </reaction>
</comment>
<dbReference type="GO" id="GO:0005524">
    <property type="term" value="F:ATP binding"/>
    <property type="evidence" value="ECO:0007669"/>
    <property type="project" value="UniProtKB-UniRule"/>
</dbReference>
<dbReference type="STRING" id="7232.A0A484B8V3"/>
<dbReference type="GO" id="GO:0043564">
    <property type="term" value="C:Ku70:Ku80 complex"/>
    <property type="evidence" value="ECO:0007669"/>
    <property type="project" value="InterPro"/>
</dbReference>
<keyword evidence="15" id="KW-1185">Reference proteome</keyword>
<dbReference type="SUPFAM" id="SSF101420">
    <property type="entry name" value="C-terminal domain of Ku80"/>
    <property type="match status" value="1"/>
</dbReference>
<evidence type="ECO:0000256" key="11">
    <source>
        <dbReference type="ARBA" id="ARBA00023242"/>
    </source>
</evidence>
<evidence type="ECO:0000256" key="5">
    <source>
        <dbReference type="ARBA" id="ARBA00022801"/>
    </source>
</evidence>
<dbReference type="InterPro" id="IPR014893">
    <property type="entry name" value="Ku_PK_bind"/>
</dbReference>
<dbReference type="InterPro" id="IPR036465">
    <property type="entry name" value="vWFA_dom_sf"/>
</dbReference>
<dbReference type="SMART" id="SM00559">
    <property type="entry name" value="Ku78"/>
    <property type="match status" value="1"/>
</dbReference>
<dbReference type="SUPFAM" id="SSF100939">
    <property type="entry name" value="SPOC domain-like"/>
    <property type="match status" value="1"/>
</dbReference>
<keyword evidence="4 12" id="KW-0227">DNA damage</keyword>